<dbReference type="GO" id="GO:0010181">
    <property type="term" value="F:FMN binding"/>
    <property type="evidence" value="ECO:0007669"/>
    <property type="project" value="InterPro"/>
</dbReference>
<name>A0A1L7XD92_9HELO</name>
<evidence type="ECO:0000313" key="2">
    <source>
        <dbReference type="EMBL" id="CZR63009.1"/>
    </source>
</evidence>
<dbReference type="Proteomes" id="UP000184330">
    <property type="component" value="Unassembled WGS sequence"/>
</dbReference>
<dbReference type="EMBL" id="FJOG01000022">
    <property type="protein sequence ID" value="CZR63009.1"/>
    <property type="molecule type" value="Genomic_DNA"/>
</dbReference>
<dbReference type="CDD" id="cd02933">
    <property type="entry name" value="OYE_like_FMN"/>
    <property type="match status" value="1"/>
</dbReference>
<dbReference type="PANTHER" id="PTHR22893:SF93">
    <property type="entry name" value="HYPOTHETICAL OXIDOREDUCTASE (EUROFUNG)"/>
    <property type="match status" value="1"/>
</dbReference>
<accession>A0A1L7XD92</accession>
<dbReference type="Pfam" id="PF00724">
    <property type="entry name" value="Oxidored_FMN"/>
    <property type="match status" value="1"/>
</dbReference>
<feature type="domain" description="NADH:flavin oxidoreductase/NADH oxidase N-terminal" evidence="1">
    <location>
        <begin position="15"/>
        <end position="381"/>
    </location>
</feature>
<gene>
    <name evidence="2" type="ORF">PAC_12906</name>
</gene>
<reference evidence="2 3" key="1">
    <citation type="submission" date="2016-03" db="EMBL/GenBank/DDBJ databases">
        <authorList>
            <person name="Ploux O."/>
        </authorList>
    </citation>
    <scope>NUCLEOTIDE SEQUENCE [LARGE SCALE GENOMIC DNA]</scope>
    <source>
        <strain evidence="2 3">UAMH 11012</strain>
    </source>
</reference>
<evidence type="ECO:0000313" key="3">
    <source>
        <dbReference type="Proteomes" id="UP000184330"/>
    </source>
</evidence>
<evidence type="ECO:0000259" key="1">
    <source>
        <dbReference type="Pfam" id="PF00724"/>
    </source>
</evidence>
<protein>
    <submittedName>
        <fullName evidence="2">Related to 12-oxophytodienoate reductase</fullName>
    </submittedName>
</protein>
<dbReference type="SUPFAM" id="SSF51395">
    <property type="entry name" value="FMN-linked oxidoreductases"/>
    <property type="match status" value="1"/>
</dbReference>
<dbReference type="STRING" id="576137.A0A1L7XD92"/>
<organism evidence="2 3">
    <name type="scientific">Phialocephala subalpina</name>
    <dbReference type="NCBI Taxonomy" id="576137"/>
    <lineage>
        <taxon>Eukaryota</taxon>
        <taxon>Fungi</taxon>
        <taxon>Dikarya</taxon>
        <taxon>Ascomycota</taxon>
        <taxon>Pezizomycotina</taxon>
        <taxon>Leotiomycetes</taxon>
        <taxon>Helotiales</taxon>
        <taxon>Mollisiaceae</taxon>
        <taxon>Phialocephala</taxon>
        <taxon>Phialocephala fortinii species complex</taxon>
    </lineage>
</organism>
<dbReference type="InterPro" id="IPR045247">
    <property type="entry name" value="Oye-like"/>
</dbReference>
<sequence>MTTSTSSPPRGAVSKLFTPLPISNGTITLSHRIIMAPMTRNRGVPLNQDTLENPNRVWVADELIAKYYAQRATPGGLIVTESIMPSPEAGAMPGCTGLWLKEHGEGWKLTTNAVHAKGGTIFAQLTHHGRSALSIFTGTPIYSASSTPYSTDEKYTHPALGKSYSDRELYRDHPPVAMTQEDIDRTIGGYVKAAKIAMNESGFDGVEVHGGNGYLVEQFLSSNVNLREDGYGGSPDRRCRFALEVLEALVKEVGEERVAVRLSPWGVYGGVHDENRWETWSFLIEEIERRWPGFAYVSFVEARQDDLAAYPSIVKSWGVDRPIELKWAKDILGPNIKVISAGGWDGENCWEGIERGDVDGVVFARWFVSNPDLVERLREGKSLTMYNRGKFYGPTSKREVGYTDYGTWEEAAKEK</sequence>
<dbReference type="AlphaFoldDB" id="A0A1L7XD92"/>
<keyword evidence="3" id="KW-1185">Reference proteome</keyword>
<dbReference type="OrthoDB" id="276546at2759"/>
<dbReference type="InterPro" id="IPR013785">
    <property type="entry name" value="Aldolase_TIM"/>
</dbReference>
<dbReference type="PANTHER" id="PTHR22893">
    <property type="entry name" value="NADH OXIDOREDUCTASE-RELATED"/>
    <property type="match status" value="1"/>
</dbReference>
<dbReference type="GO" id="GO:0016491">
    <property type="term" value="F:oxidoreductase activity"/>
    <property type="evidence" value="ECO:0007669"/>
    <property type="project" value="InterPro"/>
</dbReference>
<dbReference type="Gene3D" id="3.20.20.70">
    <property type="entry name" value="Aldolase class I"/>
    <property type="match status" value="1"/>
</dbReference>
<proteinExistence type="predicted"/>
<dbReference type="InterPro" id="IPR001155">
    <property type="entry name" value="OxRdtase_FMN_N"/>
</dbReference>